<dbReference type="RefSeq" id="WP_194424496.1">
    <property type="nucleotide sequence ID" value="NZ_BAAAPT010000002.1"/>
</dbReference>
<gene>
    <name evidence="1" type="ORF">R2Q92_09085</name>
</gene>
<dbReference type="EMBL" id="JAWJYN010000002">
    <property type="protein sequence ID" value="MDZ8161996.1"/>
    <property type="molecule type" value="Genomic_DNA"/>
</dbReference>
<evidence type="ECO:0000313" key="1">
    <source>
        <dbReference type="EMBL" id="MDZ8161996.1"/>
    </source>
</evidence>
<comment type="caution">
    <text evidence="1">The sequence shown here is derived from an EMBL/GenBank/DDBJ whole genome shotgun (WGS) entry which is preliminary data.</text>
</comment>
<evidence type="ECO:0000313" key="2">
    <source>
        <dbReference type="Proteomes" id="UP001291912"/>
    </source>
</evidence>
<organism evidence="1 2">
    <name type="scientific">Microbacterium aquimaris</name>
    <dbReference type="NCBI Taxonomy" id="459816"/>
    <lineage>
        <taxon>Bacteria</taxon>
        <taxon>Bacillati</taxon>
        <taxon>Actinomycetota</taxon>
        <taxon>Actinomycetes</taxon>
        <taxon>Micrococcales</taxon>
        <taxon>Microbacteriaceae</taxon>
        <taxon>Microbacterium</taxon>
    </lineage>
</organism>
<keyword evidence="2" id="KW-1185">Reference proteome</keyword>
<accession>A0ABU5N7E2</accession>
<dbReference type="Proteomes" id="UP001291912">
    <property type="component" value="Unassembled WGS sequence"/>
</dbReference>
<reference evidence="1 2" key="1">
    <citation type="submission" date="2023-10" db="EMBL/GenBank/DDBJ databases">
        <title>Microbacterium xanthum sp. nov., isolated from seaweed.</title>
        <authorList>
            <person name="Lee S.D."/>
        </authorList>
    </citation>
    <scope>NUCLEOTIDE SEQUENCE [LARGE SCALE GENOMIC DNA]</scope>
    <source>
        <strain evidence="1 2">KCTC 19124</strain>
    </source>
</reference>
<proteinExistence type="predicted"/>
<sequence length="169" mass="18037">MSPDRSALEAFEPGSAAHAAMSAALAANERRQTPSSGVRTRAALEARLGHPVDVIVIRCSGHSVNGKVKTPRAAYAVRLDSEGGWEFGGTLSAALDLDTNSARSPWANAVRSDSYTAKRETGHEREVISCPGCPDRFVFKNGARIAAALASFLEDGQHTVTLAELRDRY</sequence>
<protein>
    <submittedName>
        <fullName evidence="1">Uncharacterized protein</fullName>
    </submittedName>
</protein>
<name>A0ABU5N7E2_9MICO</name>